<name>A0A9X0GYU5_PSESX</name>
<accession>A0A9X0GYU5</accession>
<proteinExistence type="predicted"/>
<reference evidence="1 2" key="1">
    <citation type="submission" date="2015-09" db="EMBL/GenBank/DDBJ databases">
        <title>Genome announcement of multiple Pseudomonas syringae strains.</title>
        <authorList>
            <person name="Thakur S."/>
            <person name="Wang P.W."/>
            <person name="Gong Y."/>
            <person name="Weir B.S."/>
            <person name="Guttman D.S."/>
        </authorList>
    </citation>
    <scope>NUCLEOTIDE SEQUENCE [LARGE SCALE GENOMIC DNA]</scope>
    <source>
        <strain evidence="1 2">ICMP9757</strain>
    </source>
</reference>
<dbReference type="AlphaFoldDB" id="A0A9X0GYU5"/>
<dbReference type="Proteomes" id="UP000050345">
    <property type="component" value="Unassembled WGS sequence"/>
</dbReference>
<sequence>MHEPRCVIPSPSASPHREVTEPCYCTVVFDLPGGHPAITRLLHELSQHFELPGTAFVVKFKVGDKLPQA</sequence>
<organism evidence="1 2">
    <name type="scientific">Pseudomonas syringae pv. daphniphylli</name>
    <dbReference type="NCBI Taxonomy" id="264455"/>
    <lineage>
        <taxon>Bacteria</taxon>
        <taxon>Pseudomonadati</taxon>
        <taxon>Pseudomonadota</taxon>
        <taxon>Gammaproteobacteria</taxon>
        <taxon>Pseudomonadales</taxon>
        <taxon>Pseudomonadaceae</taxon>
        <taxon>Pseudomonas</taxon>
        <taxon>Pseudomonas syringae</taxon>
    </lineage>
</organism>
<comment type="caution">
    <text evidence="1">The sequence shown here is derived from an EMBL/GenBank/DDBJ whole genome shotgun (WGS) entry which is preliminary data.</text>
</comment>
<gene>
    <name evidence="1" type="ORF">ALO73_01526</name>
</gene>
<evidence type="ECO:0000313" key="2">
    <source>
        <dbReference type="Proteomes" id="UP000050345"/>
    </source>
</evidence>
<evidence type="ECO:0000313" key="1">
    <source>
        <dbReference type="EMBL" id="KPX04999.1"/>
    </source>
</evidence>
<protein>
    <submittedName>
        <fullName evidence="1">Uncharacterized protein</fullName>
    </submittedName>
</protein>
<dbReference type="EMBL" id="LJQF01000449">
    <property type="protein sequence ID" value="KPX04999.1"/>
    <property type="molecule type" value="Genomic_DNA"/>
</dbReference>
<dbReference type="RefSeq" id="WP_247618001.1">
    <property type="nucleotide sequence ID" value="NZ_JYHD01000038.1"/>
</dbReference>